<dbReference type="CDD" id="cd03143">
    <property type="entry name" value="A4_beta-galactosidase_middle_domain"/>
    <property type="match status" value="1"/>
</dbReference>
<dbReference type="RefSeq" id="WP_282906498.1">
    <property type="nucleotide sequence ID" value="NZ_JAGRPV010000001.1"/>
</dbReference>
<sequence length="803" mass="87244">MNHRMRNAIAAALLGIAALLCFLYFTGQGKGNDKRVETVQGQEQAQGQEKNANASASPAATGGEATAAGGGVQGASETGAGPGAERPKPAAFDEAQFADPDVRYRPLLMIHDKLHTGIIKKLSDLGYGGMVTNVDYNGYLKNEEFWEILKQNVAYAIDKLGLRVWIYDERGYPSGTAGGLVLGEHPELEAQGLAVVVKEAAAGKKVVIEHPYGHGEVRYAAAYRGTERSFDAASAVDLRAAVDEQGNLTWQAPASGRWVVFYFVQKPFYEGTHAVNNWFEQRRYINLLEKDATEAFIDITHKQYYERLGSYFGKGIEAFFTDEPALTGTYIGTPPRQPSVLDAPDPAVPLLKTLNWGNKLADEFQKRRGYELLPVLPYLVGGEGKEAQRVRGDYYRTLSELVLESYFEPLEAFCGNTGVACSGHLLLEEEMYHQAIYEGNLMNIYRHMQLPGIDLLTAHPKLAKEWAATTAKLASSAAQEDGKPHVMSEISDAFDGDKADFKGRLAAVAVQFAFGVDRFNSYYEYDRMSDEENRRFADYIGRIGYMMDAGKPAPQVAVYYPIESVWAETLPPMSLSPADYAARAVTVSDSFKQTALRLAGHQLDYNYIDADGIADSRAEDGLLSARGGLSYKALIVPETTVVDEVLAAKLEDLAAAGVPLVLVGAGPDYIRTDGGLKEADGLYDRLAKFPGVKRVGSAKELDAPLAALVAPDLKLGQADPDILSAMRTGEGGKTYLLVNTADEAKTLSVQFRATGSRARLWDPDGGEVKPLAVSASGDGYTQAELALGERQALIVTFENEVGE</sequence>
<accession>A0ABT6T9D9</accession>
<proteinExistence type="predicted"/>
<dbReference type="InterPro" id="IPR053161">
    <property type="entry name" value="Ulvan_degrading_GH"/>
</dbReference>
<dbReference type="GO" id="GO:0016787">
    <property type="term" value="F:hydrolase activity"/>
    <property type="evidence" value="ECO:0007669"/>
    <property type="project" value="UniProtKB-KW"/>
</dbReference>
<reference evidence="2" key="1">
    <citation type="submission" date="2023-04" db="EMBL/GenBank/DDBJ databases">
        <title>Comparative genomic analysis of Cohnella hashimotonis sp. nov., isolated from the International Space Station.</title>
        <authorList>
            <person name="Venkateswaran K."/>
            <person name="Simpson A."/>
        </authorList>
    </citation>
    <scope>NUCLEOTIDE SEQUENCE</scope>
    <source>
        <strain evidence="2">F6_2S_P_1</strain>
    </source>
</reference>
<evidence type="ECO:0000313" key="2">
    <source>
        <dbReference type="EMBL" id="MDI4643438.1"/>
    </source>
</evidence>
<keyword evidence="2" id="KW-0378">Hydrolase</keyword>
<keyword evidence="3" id="KW-1185">Reference proteome</keyword>
<evidence type="ECO:0000256" key="1">
    <source>
        <dbReference type="SAM" id="MobiDB-lite"/>
    </source>
</evidence>
<feature type="compositionally biased region" description="Low complexity" evidence="1">
    <location>
        <begin position="54"/>
        <end position="67"/>
    </location>
</feature>
<dbReference type="Pfam" id="PF17132">
    <property type="entry name" value="Glyco_hydro_106"/>
    <property type="match status" value="2"/>
</dbReference>
<feature type="compositionally biased region" description="Polar residues" evidence="1">
    <location>
        <begin position="39"/>
        <end position="53"/>
    </location>
</feature>
<feature type="region of interest" description="Disordered" evidence="1">
    <location>
        <begin position="33"/>
        <end position="88"/>
    </location>
</feature>
<dbReference type="PANTHER" id="PTHR36848:SF2">
    <property type="entry name" value="SECRETED PROTEIN"/>
    <property type="match status" value="1"/>
</dbReference>
<dbReference type="Proteomes" id="UP001161691">
    <property type="component" value="Unassembled WGS sequence"/>
</dbReference>
<dbReference type="EMBL" id="JAGRPV010000001">
    <property type="protein sequence ID" value="MDI4643438.1"/>
    <property type="molecule type" value="Genomic_DNA"/>
</dbReference>
<dbReference type="PANTHER" id="PTHR36848">
    <property type="entry name" value="DNA-BINDING PROTEIN (PUTATIVE SECRETED PROTEIN)-RELATED"/>
    <property type="match status" value="1"/>
</dbReference>
<comment type="caution">
    <text evidence="2">The sequence shown here is derived from an EMBL/GenBank/DDBJ whole genome shotgun (WGS) entry which is preliminary data.</text>
</comment>
<organism evidence="2 3">
    <name type="scientific">Cohnella hashimotonis</name>
    <dbReference type="NCBI Taxonomy" id="2826895"/>
    <lineage>
        <taxon>Bacteria</taxon>
        <taxon>Bacillati</taxon>
        <taxon>Bacillota</taxon>
        <taxon>Bacilli</taxon>
        <taxon>Bacillales</taxon>
        <taxon>Paenibacillaceae</taxon>
        <taxon>Cohnella</taxon>
    </lineage>
</organism>
<name>A0ABT6T9D9_9BACL</name>
<gene>
    <name evidence="2" type="ORF">KB449_00595</name>
</gene>
<evidence type="ECO:0000313" key="3">
    <source>
        <dbReference type="Proteomes" id="UP001161691"/>
    </source>
</evidence>
<protein>
    <submittedName>
        <fullName evidence="2">Glycosyl hydrolase</fullName>
    </submittedName>
</protein>